<evidence type="ECO:0000313" key="1">
    <source>
        <dbReference type="EMBL" id="TDF94467.1"/>
    </source>
</evidence>
<comment type="caution">
    <text evidence="1">The sequence shown here is derived from an EMBL/GenBank/DDBJ whole genome shotgun (WGS) entry which is preliminary data.</text>
</comment>
<dbReference type="EMBL" id="SMRT01000013">
    <property type="protein sequence ID" value="TDF94467.1"/>
    <property type="molecule type" value="Genomic_DNA"/>
</dbReference>
<dbReference type="RefSeq" id="WP_133232875.1">
    <property type="nucleotide sequence ID" value="NZ_SMRT01000013.1"/>
</dbReference>
<accession>A0A4R5KJ49</accession>
<dbReference type="Proteomes" id="UP000295636">
    <property type="component" value="Unassembled WGS sequence"/>
</dbReference>
<reference evidence="1 2" key="1">
    <citation type="submission" date="2019-03" db="EMBL/GenBank/DDBJ databases">
        <title>This is whole genome sequence of Paenibacillus sp MS74 strain.</title>
        <authorList>
            <person name="Trinh H.N."/>
        </authorList>
    </citation>
    <scope>NUCLEOTIDE SEQUENCE [LARGE SCALE GENOMIC DNA]</scope>
    <source>
        <strain evidence="1 2">MS74</strain>
    </source>
</reference>
<dbReference type="AlphaFoldDB" id="A0A4R5KJ49"/>
<gene>
    <name evidence="1" type="ORF">E1757_23970</name>
</gene>
<name>A0A4R5KJ49_9BACL</name>
<keyword evidence="2" id="KW-1185">Reference proteome</keyword>
<organism evidence="1 2">
    <name type="scientific">Paenibacillus piri</name>
    <dbReference type="NCBI Taxonomy" id="2547395"/>
    <lineage>
        <taxon>Bacteria</taxon>
        <taxon>Bacillati</taxon>
        <taxon>Bacillota</taxon>
        <taxon>Bacilli</taxon>
        <taxon>Bacillales</taxon>
        <taxon>Paenibacillaceae</taxon>
        <taxon>Paenibacillus</taxon>
    </lineage>
</organism>
<sequence>MKPTDLFIRHAVRMACVNTELHQGEVEAAAIGMSTRYVYEQAALPAERRDVRLVRVIPEVMARNHPYTVWKECQT</sequence>
<evidence type="ECO:0000313" key="2">
    <source>
        <dbReference type="Proteomes" id="UP000295636"/>
    </source>
</evidence>
<protein>
    <submittedName>
        <fullName evidence="1">Uncharacterized protein</fullName>
    </submittedName>
</protein>
<proteinExistence type="predicted"/>